<reference evidence="4" key="1">
    <citation type="submission" date="2025-08" db="UniProtKB">
        <authorList>
            <consortium name="RefSeq"/>
        </authorList>
    </citation>
    <scope>IDENTIFICATION</scope>
    <source>
        <tissue evidence="4">Gonads</tissue>
    </source>
</reference>
<gene>
    <name evidence="4" type="primary">LOC106164480</name>
</gene>
<name>A0A1S3IJ01_LINAN</name>
<keyword evidence="2" id="KW-0472">Membrane</keyword>
<evidence type="ECO:0000256" key="1">
    <source>
        <dbReference type="SAM" id="MobiDB-lite"/>
    </source>
</evidence>
<dbReference type="KEGG" id="lak:106164480"/>
<dbReference type="Proteomes" id="UP000085678">
    <property type="component" value="Unplaced"/>
</dbReference>
<feature type="compositionally biased region" description="Acidic residues" evidence="1">
    <location>
        <begin position="115"/>
        <end position="139"/>
    </location>
</feature>
<organism evidence="3 4">
    <name type="scientific">Lingula anatina</name>
    <name type="common">Brachiopod</name>
    <name type="synonym">Lingula unguis</name>
    <dbReference type="NCBI Taxonomy" id="7574"/>
    <lineage>
        <taxon>Eukaryota</taxon>
        <taxon>Metazoa</taxon>
        <taxon>Spiralia</taxon>
        <taxon>Lophotrochozoa</taxon>
        <taxon>Brachiopoda</taxon>
        <taxon>Linguliformea</taxon>
        <taxon>Lingulata</taxon>
        <taxon>Lingulida</taxon>
        <taxon>Linguloidea</taxon>
        <taxon>Lingulidae</taxon>
        <taxon>Lingula</taxon>
    </lineage>
</organism>
<keyword evidence="3" id="KW-1185">Reference proteome</keyword>
<feature type="region of interest" description="Disordered" evidence="1">
    <location>
        <begin position="114"/>
        <end position="157"/>
    </location>
</feature>
<sequence>CPYGFFGESCKSLCYCEDSCSCNHINGECNITADVDADLLQVGTCLAESRIRREHLVKDQSEQLSQLLLSVVILSILAATSIVINISQVCFYAVCKKTKTYKYHKLRRIPKDYYMDSEDGDDEEEEVEEDEDEELDESVTETSFLTGGSKFNHNPKS</sequence>
<feature type="transmembrane region" description="Helical" evidence="2">
    <location>
        <begin position="67"/>
        <end position="95"/>
    </location>
</feature>
<feature type="non-terminal residue" evidence="4">
    <location>
        <position position="1"/>
    </location>
</feature>
<proteinExistence type="predicted"/>
<dbReference type="InParanoid" id="A0A1S3IJ01"/>
<dbReference type="RefSeq" id="XP_013397866.1">
    <property type="nucleotide sequence ID" value="XM_013542412.1"/>
</dbReference>
<protein>
    <submittedName>
        <fullName evidence="4">Uncharacterized protein LOC106164480</fullName>
    </submittedName>
</protein>
<dbReference type="STRING" id="7574.A0A1S3IJ01"/>
<evidence type="ECO:0000313" key="4">
    <source>
        <dbReference type="RefSeq" id="XP_013397866.1"/>
    </source>
</evidence>
<keyword evidence="2" id="KW-1133">Transmembrane helix</keyword>
<dbReference type="AlphaFoldDB" id="A0A1S3IJ01"/>
<evidence type="ECO:0000313" key="3">
    <source>
        <dbReference type="Proteomes" id="UP000085678"/>
    </source>
</evidence>
<feature type="compositionally biased region" description="Polar residues" evidence="1">
    <location>
        <begin position="143"/>
        <end position="157"/>
    </location>
</feature>
<dbReference type="GeneID" id="106164480"/>
<accession>A0A1S3IJ01</accession>
<keyword evidence="2" id="KW-0812">Transmembrane</keyword>
<evidence type="ECO:0000256" key="2">
    <source>
        <dbReference type="SAM" id="Phobius"/>
    </source>
</evidence>